<feature type="compositionally biased region" description="Basic and acidic residues" evidence="1">
    <location>
        <begin position="12"/>
        <end position="24"/>
    </location>
</feature>
<reference evidence="2" key="2">
    <citation type="submission" date="2019-07" db="EMBL/GenBank/DDBJ databases">
        <authorList>
            <person name="Yang Y."/>
            <person name="Bocs S."/>
            <person name="Baudouin L."/>
        </authorList>
    </citation>
    <scope>NUCLEOTIDE SEQUENCE</scope>
    <source>
        <tissue evidence="2">Spear leaf of Hainan Tall coconut</tissue>
    </source>
</reference>
<proteinExistence type="predicted"/>
<sequence length="100" mass="10880">MRSGLADEGDQERERERSRDGKARREGFNLAAIFGHDGTKMPSRFHPCLSVGYGQFSIRGAVGAYSVHLSIDCLGIFTIGIYSISGNYSTDNYVSTIAGI</sequence>
<comment type="caution">
    <text evidence="2">The sequence shown here is derived from an EMBL/GenBank/DDBJ whole genome shotgun (WGS) entry which is preliminary data.</text>
</comment>
<organism evidence="2 3">
    <name type="scientific">Cocos nucifera</name>
    <name type="common">Coconut palm</name>
    <dbReference type="NCBI Taxonomy" id="13894"/>
    <lineage>
        <taxon>Eukaryota</taxon>
        <taxon>Viridiplantae</taxon>
        <taxon>Streptophyta</taxon>
        <taxon>Embryophyta</taxon>
        <taxon>Tracheophyta</taxon>
        <taxon>Spermatophyta</taxon>
        <taxon>Magnoliopsida</taxon>
        <taxon>Liliopsida</taxon>
        <taxon>Arecaceae</taxon>
        <taxon>Arecoideae</taxon>
        <taxon>Cocoseae</taxon>
        <taxon>Attaleinae</taxon>
        <taxon>Cocos</taxon>
    </lineage>
</organism>
<feature type="region of interest" description="Disordered" evidence="1">
    <location>
        <begin position="1"/>
        <end position="24"/>
    </location>
</feature>
<accession>A0A8K0HVX3</accession>
<dbReference type="EMBL" id="CM017872">
    <property type="protein sequence ID" value="KAG1327647.1"/>
    <property type="molecule type" value="Genomic_DNA"/>
</dbReference>
<keyword evidence="3" id="KW-1185">Reference proteome</keyword>
<evidence type="ECO:0000313" key="3">
    <source>
        <dbReference type="Proteomes" id="UP000797356"/>
    </source>
</evidence>
<protein>
    <submittedName>
        <fullName evidence="2">Uncharacterized protein</fullName>
    </submittedName>
</protein>
<dbReference type="Proteomes" id="UP000797356">
    <property type="component" value="Chromosome 1"/>
</dbReference>
<name>A0A8K0HVX3_COCNU</name>
<evidence type="ECO:0000256" key="1">
    <source>
        <dbReference type="SAM" id="MobiDB-lite"/>
    </source>
</evidence>
<reference evidence="2" key="1">
    <citation type="journal article" date="2017" name="Gigascience">
        <title>The genome draft of coconut (Cocos nucifera).</title>
        <authorList>
            <person name="Xiao Y."/>
            <person name="Xu P."/>
            <person name="Fan H."/>
            <person name="Baudouin L."/>
            <person name="Xia W."/>
            <person name="Bocs S."/>
            <person name="Xu J."/>
            <person name="Li Q."/>
            <person name="Guo A."/>
            <person name="Zhou L."/>
            <person name="Li J."/>
            <person name="Wu Y."/>
            <person name="Ma Z."/>
            <person name="Armero A."/>
            <person name="Issali A.E."/>
            <person name="Liu N."/>
            <person name="Peng M."/>
            <person name="Yang Y."/>
        </authorList>
    </citation>
    <scope>NUCLEOTIDE SEQUENCE</scope>
    <source>
        <tissue evidence="2">Spear leaf of Hainan Tall coconut</tissue>
    </source>
</reference>
<dbReference type="AlphaFoldDB" id="A0A8K0HVX3"/>
<evidence type="ECO:0000313" key="2">
    <source>
        <dbReference type="EMBL" id="KAG1327647.1"/>
    </source>
</evidence>
<gene>
    <name evidence="2" type="ORF">COCNU_01G015810</name>
</gene>